<evidence type="ECO:0000256" key="4">
    <source>
        <dbReference type="ARBA" id="ARBA00022490"/>
    </source>
</evidence>
<feature type="domain" description="Cytochrome b561" evidence="13">
    <location>
        <begin position="108"/>
        <end position="308"/>
    </location>
</feature>
<dbReference type="InterPro" id="IPR048248">
    <property type="entry name" value="PUA_eIF2d-like"/>
</dbReference>
<dbReference type="Pfam" id="PF26292">
    <property type="entry name" value="PUA_elF2D"/>
    <property type="match status" value="1"/>
</dbReference>
<dbReference type="Gene3D" id="3.30.780.10">
    <property type="entry name" value="SUI1-like domain"/>
    <property type="match status" value="1"/>
</dbReference>
<evidence type="ECO:0000256" key="3">
    <source>
        <dbReference type="ARBA" id="ARBA00022448"/>
    </source>
</evidence>
<comment type="subcellular location">
    <subcellularLocation>
        <location evidence="2">Cytoplasm</location>
    </subcellularLocation>
    <subcellularLocation>
        <location evidence="1">Membrane</location>
        <topology evidence="1">Multi-pass membrane protein</topology>
    </subcellularLocation>
</comment>
<feature type="transmembrane region" description="Helical" evidence="10">
    <location>
        <begin position="1485"/>
        <end position="1504"/>
    </location>
</feature>
<feature type="transmembrane region" description="Helical" evidence="10">
    <location>
        <begin position="176"/>
        <end position="202"/>
    </location>
</feature>
<protein>
    <submittedName>
        <fullName evidence="14">Eukaryotic translation initiation factor 2D</fullName>
    </submittedName>
</protein>
<dbReference type="InterPro" id="IPR003689">
    <property type="entry name" value="ZIP"/>
</dbReference>
<feature type="compositionally biased region" description="Polar residues" evidence="9">
    <location>
        <begin position="804"/>
        <end position="823"/>
    </location>
</feature>
<feature type="transmembrane region" description="Helical" evidence="10">
    <location>
        <begin position="1544"/>
        <end position="1563"/>
    </location>
</feature>
<feature type="signal peptide" evidence="11">
    <location>
        <begin position="1"/>
        <end position="28"/>
    </location>
</feature>
<dbReference type="GO" id="GO:0005737">
    <property type="term" value="C:cytoplasm"/>
    <property type="evidence" value="ECO:0007669"/>
    <property type="project" value="UniProtKB-SubCell"/>
</dbReference>
<feature type="transmembrane region" description="Helical" evidence="10">
    <location>
        <begin position="1313"/>
        <end position="1334"/>
    </location>
</feature>
<feature type="domain" description="SUI1" evidence="12">
    <location>
        <begin position="1129"/>
        <end position="1208"/>
    </location>
</feature>
<proteinExistence type="predicted"/>
<evidence type="ECO:0000259" key="12">
    <source>
        <dbReference type="PROSITE" id="PS50296"/>
    </source>
</evidence>
<dbReference type="PROSITE" id="PS50890">
    <property type="entry name" value="PUA"/>
    <property type="match status" value="1"/>
</dbReference>
<feature type="transmembrane region" description="Helical" evidence="10">
    <location>
        <begin position="1575"/>
        <end position="1595"/>
    </location>
</feature>
<evidence type="ECO:0000313" key="14">
    <source>
        <dbReference type="EMBL" id="KAJ3142574.1"/>
    </source>
</evidence>
<keyword evidence="6" id="KW-0249">Electron transport</keyword>
<evidence type="ECO:0000256" key="11">
    <source>
        <dbReference type="SAM" id="SignalP"/>
    </source>
</evidence>
<dbReference type="InterPro" id="IPR006593">
    <property type="entry name" value="Cyt_b561/ferric_Rdtase_TM"/>
</dbReference>
<evidence type="ECO:0000256" key="8">
    <source>
        <dbReference type="ARBA" id="ARBA00023136"/>
    </source>
</evidence>
<evidence type="ECO:0000256" key="2">
    <source>
        <dbReference type="ARBA" id="ARBA00004496"/>
    </source>
</evidence>
<keyword evidence="11" id="KW-0732">Signal</keyword>
<dbReference type="SUPFAM" id="SSF88697">
    <property type="entry name" value="PUA domain-like"/>
    <property type="match status" value="1"/>
</dbReference>
<feature type="chain" id="PRO_5041978605" evidence="11">
    <location>
        <begin position="29"/>
        <end position="1608"/>
    </location>
</feature>
<keyword evidence="7 10" id="KW-1133">Transmembrane helix</keyword>
<feature type="compositionally biased region" description="Acidic residues" evidence="9">
    <location>
        <begin position="794"/>
        <end position="803"/>
    </location>
</feature>
<dbReference type="PANTHER" id="PTHR12217">
    <property type="entry name" value="EUKARYOTIC TRANSLATION INITIATION FACTOR 2D"/>
    <property type="match status" value="1"/>
</dbReference>
<dbReference type="GO" id="GO:0001731">
    <property type="term" value="P:formation of translation preinitiation complex"/>
    <property type="evidence" value="ECO:0007669"/>
    <property type="project" value="InterPro"/>
</dbReference>
<dbReference type="GO" id="GO:0003723">
    <property type="term" value="F:RNA binding"/>
    <property type="evidence" value="ECO:0007669"/>
    <property type="project" value="InterPro"/>
</dbReference>
<dbReference type="InterPro" id="IPR001950">
    <property type="entry name" value="SUI1"/>
</dbReference>
<dbReference type="GO" id="GO:0016020">
    <property type="term" value="C:membrane"/>
    <property type="evidence" value="ECO:0007669"/>
    <property type="project" value="UniProtKB-SubCell"/>
</dbReference>
<dbReference type="PROSITE" id="PS50296">
    <property type="entry name" value="SUI1"/>
    <property type="match status" value="1"/>
</dbReference>
<dbReference type="InterPro" id="IPR036877">
    <property type="entry name" value="SUI1_dom_sf"/>
</dbReference>
<dbReference type="Gene3D" id="3.10.400.20">
    <property type="match status" value="1"/>
</dbReference>
<dbReference type="SMART" id="SM00665">
    <property type="entry name" value="B561"/>
    <property type="match status" value="1"/>
</dbReference>
<evidence type="ECO:0000256" key="6">
    <source>
        <dbReference type="ARBA" id="ARBA00022982"/>
    </source>
</evidence>
<dbReference type="PANTHER" id="PTHR12217:SF4">
    <property type="entry name" value="EUKARYOTIC TRANSLATION INITIATION FACTOR 2D"/>
    <property type="match status" value="1"/>
</dbReference>
<dbReference type="SUPFAM" id="SSF55159">
    <property type="entry name" value="eIF1-like"/>
    <property type="match status" value="1"/>
</dbReference>
<dbReference type="InterPro" id="IPR039757">
    <property type="entry name" value="EIF2D"/>
</dbReference>
<keyword evidence="8 10" id="KW-0472">Membrane</keyword>
<evidence type="ECO:0000256" key="1">
    <source>
        <dbReference type="ARBA" id="ARBA00004141"/>
    </source>
</evidence>
<keyword evidence="5 10" id="KW-0812">Transmembrane</keyword>
<dbReference type="EMBL" id="JADGJH010000012">
    <property type="protein sequence ID" value="KAJ3142574.1"/>
    <property type="molecule type" value="Genomic_DNA"/>
</dbReference>
<dbReference type="GO" id="GO:0003743">
    <property type="term" value="F:translation initiation factor activity"/>
    <property type="evidence" value="ECO:0007669"/>
    <property type="project" value="UniProtKB-KW"/>
</dbReference>
<gene>
    <name evidence="14" type="primary">EIF2D</name>
    <name evidence="14" type="ORF">HK100_000950</name>
</gene>
<accession>A0AAD5TBJ2</accession>
<evidence type="ECO:0000256" key="10">
    <source>
        <dbReference type="SAM" id="Phobius"/>
    </source>
</evidence>
<dbReference type="Proteomes" id="UP001211907">
    <property type="component" value="Unassembled WGS sequence"/>
</dbReference>
<keyword evidence="14" id="KW-0648">Protein biosynthesis</keyword>
<dbReference type="InterPro" id="IPR004521">
    <property type="entry name" value="Uncharacterised_CHP00451"/>
</dbReference>
<dbReference type="GO" id="GO:0046873">
    <property type="term" value="F:metal ion transmembrane transporter activity"/>
    <property type="evidence" value="ECO:0007669"/>
    <property type="project" value="InterPro"/>
</dbReference>
<feature type="transmembrane region" description="Helical" evidence="10">
    <location>
        <begin position="1510"/>
        <end position="1532"/>
    </location>
</feature>
<dbReference type="Pfam" id="PF17832">
    <property type="entry name" value="Pre-PUA"/>
    <property type="match status" value="1"/>
</dbReference>
<evidence type="ECO:0000256" key="5">
    <source>
        <dbReference type="ARBA" id="ARBA00022692"/>
    </source>
</evidence>
<keyword evidence="4" id="KW-0963">Cytoplasm</keyword>
<dbReference type="Pfam" id="PF01253">
    <property type="entry name" value="SUI1"/>
    <property type="match status" value="1"/>
</dbReference>
<dbReference type="CDD" id="cd08760">
    <property type="entry name" value="Cyt_b561_FRRS1_like"/>
    <property type="match status" value="1"/>
</dbReference>
<dbReference type="Pfam" id="PF02535">
    <property type="entry name" value="Zip"/>
    <property type="match status" value="1"/>
</dbReference>
<feature type="transmembrane region" description="Helical" evidence="10">
    <location>
        <begin position="289"/>
        <end position="306"/>
    </location>
</feature>
<feature type="transmembrane region" description="Helical" evidence="10">
    <location>
        <begin position="1386"/>
        <end position="1405"/>
    </location>
</feature>
<dbReference type="Pfam" id="PF26291">
    <property type="entry name" value="SWIB_eIF2D"/>
    <property type="match status" value="1"/>
</dbReference>
<comment type="caution">
    <text evidence="14">The sequence shown here is derived from an EMBL/GenBank/DDBJ whole genome shotgun (WGS) entry which is preliminary data.</text>
</comment>
<dbReference type="Pfam" id="PF25304">
    <property type="entry name" value="WHD_eIF2D"/>
    <property type="match status" value="1"/>
</dbReference>
<evidence type="ECO:0000256" key="7">
    <source>
        <dbReference type="ARBA" id="ARBA00022989"/>
    </source>
</evidence>
<dbReference type="Pfam" id="PF03188">
    <property type="entry name" value="Cytochrom_B561"/>
    <property type="match status" value="1"/>
</dbReference>
<evidence type="ECO:0000313" key="15">
    <source>
        <dbReference type="Proteomes" id="UP001211907"/>
    </source>
</evidence>
<dbReference type="SMART" id="SM00359">
    <property type="entry name" value="PUA"/>
    <property type="match status" value="1"/>
</dbReference>
<feature type="transmembrane region" description="Helical" evidence="10">
    <location>
        <begin position="144"/>
        <end position="164"/>
    </location>
</feature>
<evidence type="ECO:0000256" key="9">
    <source>
        <dbReference type="SAM" id="MobiDB-lite"/>
    </source>
</evidence>
<keyword evidence="14" id="KW-0396">Initiation factor</keyword>
<keyword evidence="3" id="KW-0813">Transport</keyword>
<reference evidence="14" key="1">
    <citation type="submission" date="2020-05" db="EMBL/GenBank/DDBJ databases">
        <title>Phylogenomic resolution of chytrid fungi.</title>
        <authorList>
            <person name="Stajich J.E."/>
            <person name="Amses K."/>
            <person name="Simmons R."/>
            <person name="Seto K."/>
            <person name="Myers J."/>
            <person name="Bonds A."/>
            <person name="Quandt C.A."/>
            <person name="Barry K."/>
            <person name="Liu P."/>
            <person name="Grigoriev I."/>
            <person name="Longcore J.E."/>
            <person name="James T.Y."/>
        </authorList>
    </citation>
    <scope>NUCLEOTIDE SEQUENCE</scope>
    <source>
        <strain evidence="14">JEL0513</strain>
    </source>
</reference>
<dbReference type="PROSITE" id="PS50939">
    <property type="entry name" value="CYTOCHROME_B561"/>
    <property type="match status" value="1"/>
</dbReference>
<evidence type="ECO:0000259" key="13">
    <source>
        <dbReference type="PROSITE" id="PS50939"/>
    </source>
</evidence>
<feature type="transmembrane region" description="Helical" evidence="10">
    <location>
        <begin position="214"/>
        <end position="237"/>
    </location>
</feature>
<dbReference type="InterPro" id="IPR015947">
    <property type="entry name" value="PUA-like_sf"/>
</dbReference>
<organism evidence="14 15">
    <name type="scientific">Physocladia obscura</name>
    <dbReference type="NCBI Taxonomy" id="109957"/>
    <lineage>
        <taxon>Eukaryota</taxon>
        <taxon>Fungi</taxon>
        <taxon>Fungi incertae sedis</taxon>
        <taxon>Chytridiomycota</taxon>
        <taxon>Chytridiomycota incertae sedis</taxon>
        <taxon>Chytridiomycetes</taxon>
        <taxon>Chytridiales</taxon>
        <taxon>Chytriomycetaceae</taxon>
        <taxon>Physocladia</taxon>
    </lineage>
</organism>
<name>A0AAD5TBJ2_9FUNG</name>
<dbReference type="InterPro" id="IPR057429">
    <property type="entry name" value="WH_eIF2D"/>
</dbReference>
<dbReference type="InterPro" id="IPR039759">
    <property type="entry name" value="eIF2D_SUI1"/>
</dbReference>
<feature type="region of interest" description="Disordered" evidence="9">
    <location>
        <begin position="789"/>
        <end position="823"/>
    </location>
</feature>
<dbReference type="InterPro" id="IPR041366">
    <property type="entry name" value="Pre-PUA"/>
</dbReference>
<dbReference type="InterPro" id="IPR002478">
    <property type="entry name" value="PUA"/>
</dbReference>
<dbReference type="NCBIfam" id="TIGR00451">
    <property type="entry name" value="unchar_dom_2"/>
    <property type="match status" value="1"/>
</dbReference>
<keyword evidence="15" id="KW-1185">Reference proteome</keyword>
<feature type="transmembrane region" description="Helical" evidence="10">
    <location>
        <begin position="257"/>
        <end position="277"/>
    </location>
</feature>
<dbReference type="CDD" id="cd11608">
    <property type="entry name" value="eIF2D_C"/>
    <property type="match status" value="1"/>
</dbReference>
<feature type="region of interest" description="Disordered" evidence="9">
    <location>
        <begin position="360"/>
        <end position="381"/>
    </location>
</feature>
<dbReference type="Gene3D" id="1.20.120.1770">
    <property type="match status" value="1"/>
</dbReference>
<sequence>MTKIDMNIVVHVKTTLVMLLLISNSTQSQLIKSPIGPIGLVARAVTSVSPKPSITSISKDGPPVLFIISSSSSLLSAVTSAKIDSVTKQTKSSNTVITATVSASPSSFKPFQTQSATTFIDNSNNTADNTTTTSPDSYDAMCKAHGALMFIAWCIFAPAGVICARYFKYTARGSTIWLPVHVCLFWGCFVCTVAAFAVIYVATGSDHFDVSENGPHVAIGLAIFIIIFAQITLGYAIDRLYEPDRMKIPWWDQLHHWSGRTLFVLSLINIPLGILLYSTNGVDIPSPIWIIYTLWIIVLAATIAFLEGRRNLTEHGGPAVAIGGNNFGGHELGGGGGSNGSGNMLDISDNATTVACKEHSHKSLENTETPSSGADIEKNGNKSGKNDFGGLSIDNNNQFLQNGVLAVRYLTFVHHISNARCNDTATFIEKTDNYMNGLSMRASVVELKDSHEQSLPSITRLRKAFSWSVGATVKESTADNALAKKKSLLKALSMSSLSADYFSSPLTSHKSIGINMLSDKSETTTMTAPEQEESKATAIERKQEYSTSKYSVGLESLIDGYSSMIDDGDETMKNVSVNIIDQPLLEFPEPCAAGNNPAFPNSIHAKNSSKMRSSDQRRLRTESYQTYNVNPEILNPIFNETLTILNLENGSTIYMRNGVPVLIRVQITTGKLLIPTLQTLSTIPSLLPSVTTNSFVARRLSNGADLMLPGVKRLSDNTIISENSCVAIFVDGIVAPVAVGYALMDAETMRTAKMRGKGFSVISVLGDALCNVGGNLPSLSVLSEHLSNGGAEYENTDDDDDEQSGSGNDSIVNESENVDLQKQESAAKVTANIILDEIDVTEEPKDYVVVEQVLKSPITTDDTFSLIDGISRASSVSTSIEELSLNDSESIIKVPEQYSASQIDAMLESALINVIKTSLPEDSKSYPMLATTLFSTYMLPIVPAVDLKNSTYKKLAKFLKAMEKKGYIKLKERQGGDIVVVSVNRSHPDVIAYIVDRKFFKKKSGGASEQSGKQVDNESEDTGIQVVNLYKSSTAFAKMWQEIGFELNLKLATEKYVKEKDLVNKENPRLVKIDGNLADTILQKEEYTTVDYLARDAILNRICDKMIPFHSITAPGHESVLRKGVLKPLTILIEKRMARKIVTRISGMEAFFIDPEQLAADLKIPCASSTTVMSLQGGGTNSGKPLVYEVLVQGNKVHEICVCLRDSMTVKDSDNCCCCCYGCDDTVDTSAQIAEMNNSKETVRNKARLSKKSVLQSHNAAENILRSFIIFGLSSAVNAQAAGATPDQTSSNSTTSAATACDADTIPSYDLQFHIGGIFIILAVSGFGTFLTLALGDKKAPILAKILQLFKMFGIGVIAATAWIHLLPDAFSQFESQCLPERWQPYGSNFVGIFGLVAAFGVQLIEHVAVNKAKHHGHNHDVQDPARLTEVSVIHQAEESNCVSSEPFLQSDHVSLTFAEAIPNAHSGKDDSHHGPTSNKEITTVILECGILFHSLIIGVTLGVTPDNGFTTLLVAICFHQMFEGMALGVLIGSLDLSRTTKRILGIMYPLTTPIGIAIGIAVRNVYNANAGGLVLTQGIFNSLSYVDFFFLNFFETLSLTDSPQFVL</sequence>
<dbReference type="InterPro" id="IPR058886">
    <property type="entry name" value="SWIB_eIF2D"/>
</dbReference>
<dbReference type="CDD" id="cd21156">
    <property type="entry name" value="PUA_eIF2d-like"/>
    <property type="match status" value="1"/>
</dbReference>
<feature type="transmembrane region" description="Helical" evidence="10">
    <location>
        <begin position="1346"/>
        <end position="1366"/>
    </location>
</feature>